<evidence type="ECO:0000256" key="3">
    <source>
        <dbReference type="ARBA" id="ARBA00022801"/>
    </source>
</evidence>
<dbReference type="NCBIfam" id="TIGR01549">
    <property type="entry name" value="HAD-SF-IA-v1"/>
    <property type="match status" value="1"/>
</dbReference>
<dbReference type="GeneID" id="98568572"/>
<dbReference type="PANTHER" id="PTHR46470">
    <property type="entry name" value="N-ACYLNEURAMINATE-9-PHOSPHATASE"/>
    <property type="match status" value="1"/>
</dbReference>
<dbReference type="GO" id="GO:0016791">
    <property type="term" value="F:phosphatase activity"/>
    <property type="evidence" value="ECO:0007669"/>
    <property type="project" value="TreeGrafter"/>
</dbReference>
<dbReference type="AlphaFoldDB" id="A0A429ZM09"/>
<dbReference type="PRINTS" id="PR00413">
    <property type="entry name" value="HADHALOGNASE"/>
</dbReference>
<comment type="cofactor">
    <cofactor evidence="1">
        <name>Mg(2+)</name>
        <dbReference type="ChEBI" id="CHEBI:18420"/>
    </cofactor>
</comment>
<dbReference type="InterPro" id="IPR051400">
    <property type="entry name" value="HAD-like_hydrolase"/>
</dbReference>
<comment type="caution">
    <text evidence="5">The sequence shown here is derived from an EMBL/GenBank/DDBJ whole genome shotgun (WGS) entry which is preliminary data.</text>
</comment>
<dbReference type="EMBL" id="NGJU01000013">
    <property type="protein sequence ID" value="RST94735.1"/>
    <property type="molecule type" value="Genomic_DNA"/>
</dbReference>
<dbReference type="InterPro" id="IPR006439">
    <property type="entry name" value="HAD-SF_hydro_IA"/>
</dbReference>
<evidence type="ECO:0000313" key="6">
    <source>
        <dbReference type="Proteomes" id="UP000287239"/>
    </source>
</evidence>
<dbReference type="Pfam" id="PF00702">
    <property type="entry name" value="Hydrolase"/>
    <property type="match status" value="1"/>
</dbReference>
<dbReference type="PANTHER" id="PTHR46470:SF2">
    <property type="entry name" value="GLYCERALDEHYDE 3-PHOSPHATE PHOSPHATASE"/>
    <property type="match status" value="1"/>
</dbReference>
<accession>A0A429ZM09</accession>
<gene>
    <name evidence="5" type="ORF">CBF35_09330</name>
</gene>
<proteinExistence type="predicted"/>
<dbReference type="Gene3D" id="1.20.120.710">
    <property type="entry name" value="Haloacid dehalogenase hydrolase-like domain"/>
    <property type="match status" value="1"/>
</dbReference>
<dbReference type="RefSeq" id="WP_126780409.1">
    <property type="nucleotide sequence ID" value="NZ_NGJU01000013.1"/>
</dbReference>
<dbReference type="Gene3D" id="3.40.50.1000">
    <property type="entry name" value="HAD superfamily/HAD-like"/>
    <property type="match status" value="1"/>
</dbReference>
<keyword evidence="3" id="KW-0378">Hydrolase</keyword>
<reference evidence="5 6" key="1">
    <citation type="submission" date="2017-05" db="EMBL/GenBank/DDBJ databases">
        <title>Vagococcus spp. assemblies.</title>
        <authorList>
            <person name="Gulvik C.A."/>
        </authorList>
    </citation>
    <scope>NUCLEOTIDE SEQUENCE [LARGE SCALE GENOMIC DNA]</scope>
    <source>
        <strain evidence="5 6">NCFB 2777</strain>
    </source>
</reference>
<dbReference type="SFLD" id="SFLDG01129">
    <property type="entry name" value="C1.5:_HAD__Beta-PGM__Phosphata"/>
    <property type="match status" value="1"/>
</dbReference>
<evidence type="ECO:0000256" key="1">
    <source>
        <dbReference type="ARBA" id="ARBA00001946"/>
    </source>
</evidence>
<name>A0A429ZM09_9ENTE</name>
<dbReference type="Proteomes" id="UP000287239">
    <property type="component" value="Unassembled WGS sequence"/>
</dbReference>
<keyword evidence="2" id="KW-0479">Metal-binding</keyword>
<evidence type="ECO:0008006" key="7">
    <source>
        <dbReference type="Google" id="ProtNLM"/>
    </source>
</evidence>
<organism evidence="5 6">
    <name type="scientific">Vagococcus salmoninarum</name>
    <dbReference type="NCBI Taxonomy" id="2739"/>
    <lineage>
        <taxon>Bacteria</taxon>
        <taxon>Bacillati</taxon>
        <taxon>Bacillota</taxon>
        <taxon>Bacilli</taxon>
        <taxon>Lactobacillales</taxon>
        <taxon>Enterococcaceae</taxon>
        <taxon>Vagococcus</taxon>
    </lineage>
</organism>
<dbReference type="InterPro" id="IPR023214">
    <property type="entry name" value="HAD_sf"/>
</dbReference>
<evidence type="ECO:0000256" key="2">
    <source>
        <dbReference type="ARBA" id="ARBA00022723"/>
    </source>
</evidence>
<keyword evidence="6" id="KW-1185">Reference proteome</keyword>
<sequence>MIQGIVFDLDDTLYRQIQPFETAFRKSFPATSAKLDISEAFHTFRRHSDAVFTKQTSGEWTLEFMRQYRIKETLVELADLKLTTAEADDFQENYLIAQSQIQLEPEIIELLTHLTEEKIPLALITNGPDSHQAQKIEQLQLRRWFKPEHLIVSGQVGTEKPGSQIFNIAADALGLASEALLYVGDSFPNDVIGAKTAHWQSLWFNHQGHPTPQSDIQPDWIVDSYNALPIFIQTLLK</sequence>
<evidence type="ECO:0000256" key="4">
    <source>
        <dbReference type="ARBA" id="ARBA00022842"/>
    </source>
</evidence>
<dbReference type="SFLD" id="SFLDS00003">
    <property type="entry name" value="Haloacid_Dehalogenase"/>
    <property type="match status" value="1"/>
</dbReference>
<protein>
    <recommendedName>
        <fullName evidence="7">HAD family hydrolase</fullName>
    </recommendedName>
</protein>
<dbReference type="GO" id="GO:0046872">
    <property type="term" value="F:metal ion binding"/>
    <property type="evidence" value="ECO:0007669"/>
    <property type="project" value="UniProtKB-KW"/>
</dbReference>
<dbReference type="InterPro" id="IPR036412">
    <property type="entry name" value="HAD-like_sf"/>
</dbReference>
<dbReference type="OrthoDB" id="25198at2"/>
<keyword evidence="4" id="KW-0460">Magnesium</keyword>
<evidence type="ECO:0000313" key="5">
    <source>
        <dbReference type="EMBL" id="RST94735.1"/>
    </source>
</evidence>
<dbReference type="SUPFAM" id="SSF56784">
    <property type="entry name" value="HAD-like"/>
    <property type="match status" value="1"/>
</dbReference>
<dbReference type="GO" id="GO:0044281">
    <property type="term" value="P:small molecule metabolic process"/>
    <property type="evidence" value="ECO:0007669"/>
    <property type="project" value="UniProtKB-ARBA"/>
</dbReference>